<dbReference type="AlphaFoldDB" id="A0A9D4DP33"/>
<dbReference type="PROSITE" id="PS00345">
    <property type="entry name" value="ETS_DOMAIN_1"/>
    <property type="match status" value="1"/>
</dbReference>
<sequence>MENWESIERYLLSKEYEALTFDQQVPQMLSELSSMLHGEISSDSSSTEFYQDDLAFNKPMPVQVRSPCEQFSKLDSCELYNLDQQGSPQSESSQSDSSRSDSTSDSQDFYRDAQSYNYTYSDLSSDTYKSCIVRNTCLPSNGYYTNVSNSGTGSEHCGLEIKSEPHWEDEPTSKRFTFNNNNHIVHSGGGATSVHPCGVPEDIGRQLLKEFGMEVGEVCRQLQIDADPMLWSPRQTHDWVRWQCRHFHTADSSLEEFYIPGSTLCAMSESELRTLVSSETTSHIKAKLDIWLWVIQQTTQSFAPALTQIPVPRSPTISPTPLSASPCEGMGEEESFPSHSHVATGSTDADRLPDEPVHHHRQTIQLWQFLKLLLLDGGYTDCIRWMDKSKGIFKIENSNRVARLWGKRKNRPAMNYDKLSRSIRQYYKKNIIKKTEHSKRLVYQFCK</sequence>
<dbReference type="Gene3D" id="1.10.150.50">
    <property type="entry name" value="Transcription Factor, Ets-1"/>
    <property type="match status" value="1"/>
</dbReference>
<dbReference type="GO" id="GO:0043565">
    <property type="term" value="F:sequence-specific DNA binding"/>
    <property type="evidence" value="ECO:0007669"/>
    <property type="project" value="InterPro"/>
</dbReference>
<evidence type="ECO:0000256" key="3">
    <source>
        <dbReference type="RuleBase" id="RU004019"/>
    </source>
</evidence>
<dbReference type="Pfam" id="PF02198">
    <property type="entry name" value="SAM_PNT"/>
    <property type="match status" value="1"/>
</dbReference>
<evidence type="ECO:0000256" key="2">
    <source>
        <dbReference type="ARBA" id="ARBA00023125"/>
    </source>
</evidence>
<dbReference type="GO" id="GO:0000981">
    <property type="term" value="F:DNA-binding transcription factor activity, RNA polymerase II-specific"/>
    <property type="evidence" value="ECO:0007669"/>
    <property type="project" value="TreeGrafter"/>
</dbReference>
<keyword evidence="8" id="KW-1185">Reference proteome</keyword>
<dbReference type="InterPro" id="IPR000418">
    <property type="entry name" value="Ets_dom"/>
</dbReference>
<dbReference type="PRINTS" id="PR00454">
    <property type="entry name" value="ETSDOMAIN"/>
</dbReference>
<dbReference type="InterPro" id="IPR013761">
    <property type="entry name" value="SAM/pointed_sf"/>
</dbReference>
<dbReference type="SMART" id="SM00413">
    <property type="entry name" value="ETS"/>
    <property type="match status" value="1"/>
</dbReference>
<dbReference type="PROSITE" id="PS50061">
    <property type="entry name" value="ETS_DOMAIN_3"/>
    <property type="match status" value="1"/>
</dbReference>
<evidence type="ECO:0000313" key="8">
    <source>
        <dbReference type="Proteomes" id="UP000828390"/>
    </source>
</evidence>
<keyword evidence="2 3" id="KW-0238">DNA-binding</keyword>
<dbReference type="EMBL" id="JAIWYP010000010">
    <property type="protein sequence ID" value="KAH3752608.1"/>
    <property type="molecule type" value="Genomic_DNA"/>
</dbReference>
<dbReference type="InterPro" id="IPR036390">
    <property type="entry name" value="WH_DNA-bd_sf"/>
</dbReference>
<evidence type="ECO:0008006" key="9">
    <source>
        <dbReference type="Google" id="ProtNLM"/>
    </source>
</evidence>
<dbReference type="GO" id="GO:0005634">
    <property type="term" value="C:nucleus"/>
    <property type="evidence" value="ECO:0007669"/>
    <property type="project" value="UniProtKB-SubCell"/>
</dbReference>
<dbReference type="InterPro" id="IPR036388">
    <property type="entry name" value="WH-like_DNA-bd_sf"/>
</dbReference>
<dbReference type="InterPro" id="IPR003118">
    <property type="entry name" value="Pointed_dom"/>
</dbReference>
<reference evidence="7" key="1">
    <citation type="journal article" date="2019" name="bioRxiv">
        <title>The Genome of the Zebra Mussel, Dreissena polymorpha: A Resource for Invasive Species Research.</title>
        <authorList>
            <person name="McCartney M.A."/>
            <person name="Auch B."/>
            <person name="Kono T."/>
            <person name="Mallez S."/>
            <person name="Zhang Y."/>
            <person name="Obille A."/>
            <person name="Becker A."/>
            <person name="Abrahante J.E."/>
            <person name="Garbe J."/>
            <person name="Badalamenti J.P."/>
            <person name="Herman A."/>
            <person name="Mangelson H."/>
            <person name="Liachko I."/>
            <person name="Sullivan S."/>
            <person name="Sone E.D."/>
            <person name="Koren S."/>
            <person name="Silverstein K.A.T."/>
            <person name="Beckman K.B."/>
            <person name="Gohl D.M."/>
        </authorList>
    </citation>
    <scope>NUCLEOTIDE SEQUENCE</scope>
    <source>
        <strain evidence="7">Duluth1</strain>
        <tissue evidence="7">Whole animal</tissue>
    </source>
</reference>
<evidence type="ECO:0000256" key="1">
    <source>
        <dbReference type="ARBA" id="ARBA00005562"/>
    </source>
</evidence>
<dbReference type="PANTHER" id="PTHR11849:SF182">
    <property type="entry name" value="SAM POINTED DOMAIN-CONTAINING ETS TRANSCRIPTION FACTOR"/>
    <property type="match status" value="1"/>
</dbReference>
<comment type="similarity">
    <text evidence="1 3">Belongs to the ETS family.</text>
</comment>
<dbReference type="GO" id="GO:0030154">
    <property type="term" value="P:cell differentiation"/>
    <property type="evidence" value="ECO:0007669"/>
    <property type="project" value="TreeGrafter"/>
</dbReference>
<dbReference type="Proteomes" id="UP000828390">
    <property type="component" value="Unassembled WGS sequence"/>
</dbReference>
<feature type="compositionally biased region" description="Low complexity" evidence="4">
    <location>
        <begin position="83"/>
        <end position="107"/>
    </location>
</feature>
<dbReference type="SMART" id="SM00251">
    <property type="entry name" value="SAM_PNT"/>
    <property type="match status" value="1"/>
</dbReference>
<dbReference type="PANTHER" id="PTHR11849">
    <property type="entry name" value="ETS"/>
    <property type="match status" value="1"/>
</dbReference>
<feature type="domain" description="PNT" evidence="6">
    <location>
        <begin position="210"/>
        <end position="295"/>
    </location>
</feature>
<dbReference type="OrthoDB" id="5961210at2759"/>
<comment type="subcellular location">
    <subcellularLocation>
        <location evidence="3">Nucleus</location>
    </subcellularLocation>
</comment>
<evidence type="ECO:0000259" key="5">
    <source>
        <dbReference type="PROSITE" id="PS50061"/>
    </source>
</evidence>
<evidence type="ECO:0000313" key="7">
    <source>
        <dbReference type="EMBL" id="KAH3752608.1"/>
    </source>
</evidence>
<feature type="domain" description="ETS" evidence="5">
    <location>
        <begin position="364"/>
        <end position="446"/>
    </location>
</feature>
<accession>A0A9D4DP33</accession>
<dbReference type="Pfam" id="PF00178">
    <property type="entry name" value="Ets"/>
    <property type="match status" value="1"/>
</dbReference>
<reference evidence="7" key="2">
    <citation type="submission" date="2020-11" db="EMBL/GenBank/DDBJ databases">
        <authorList>
            <person name="McCartney M.A."/>
            <person name="Auch B."/>
            <person name="Kono T."/>
            <person name="Mallez S."/>
            <person name="Becker A."/>
            <person name="Gohl D.M."/>
            <person name="Silverstein K.A.T."/>
            <person name="Koren S."/>
            <person name="Bechman K.B."/>
            <person name="Herman A."/>
            <person name="Abrahante J.E."/>
            <person name="Garbe J."/>
        </authorList>
    </citation>
    <scope>NUCLEOTIDE SEQUENCE</scope>
    <source>
        <strain evidence="7">Duluth1</strain>
        <tissue evidence="7">Whole animal</tissue>
    </source>
</reference>
<dbReference type="PROSITE" id="PS00346">
    <property type="entry name" value="ETS_DOMAIN_2"/>
    <property type="match status" value="1"/>
</dbReference>
<gene>
    <name evidence="7" type="ORF">DPMN_187229</name>
</gene>
<protein>
    <recommendedName>
        <fullName evidence="9">DNA-binding protein D-ETS-4</fullName>
    </recommendedName>
</protein>
<evidence type="ECO:0000256" key="4">
    <source>
        <dbReference type="SAM" id="MobiDB-lite"/>
    </source>
</evidence>
<dbReference type="InterPro" id="IPR046328">
    <property type="entry name" value="ETS_fam"/>
</dbReference>
<dbReference type="Gene3D" id="1.10.10.10">
    <property type="entry name" value="Winged helix-like DNA-binding domain superfamily/Winged helix DNA-binding domain"/>
    <property type="match status" value="1"/>
</dbReference>
<organism evidence="7 8">
    <name type="scientific">Dreissena polymorpha</name>
    <name type="common">Zebra mussel</name>
    <name type="synonym">Mytilus polymorpha</name>
    <dbReference type="NCBI Taxonomy" id="45954"/>
    <lineage>
        <taxon>Eukaryota</taxon>
        <taxon>Metazoa</taxon>
        <taxon>Spiralia</taxon>
        <taxon>Lophotrochozoa</taxon>
        <taxon>Mollusca</taxon>
        <taxon>Bivalvia</taxon>
        <taxon>Autobranchia</taxon>
        <taxon>Heteroconchia</taxon>
        <taxon>Euheterodonta</taxon>
        <taxon>Imparidentia</taxon>
        <taxon>Neoheterodontei</taxon>
        <taxon>Myida</taxon>
        <taxon>Dreissenoidea</taxon>
        <taxon>Dreissenidae</taxon>
        <taxon>Dreissena</taxon>
    </lineage>
</organism>
<proteinExistence type="inferred from homology"/>
<keyword evidence="3" id="KW-0539">Nucleus</keyword>
<comment type="caution">
    <text evidence="7">The sequence shown here is derived from an EMBL/GenBank/DDBJ whole genome shotgun (WGS) entry which is preliminary data.</text>
</comment>
<dbReference type="SUPFAM" id="SSF46785">
    <property type="entry name" value="Winged helix' DNA-binding domain"/>
    <property type="match status" value="1"/>
</dbReference>
<feature type="region of interest" description="Disordered" evidence="4">
    <location>
        <begin position="83"/>
        <end position="108"/>
    </location>
</feature>
<feature type="compositionally biased region" description="Polar residues" evidence="4">
    <location>
        <begin position="337"/>
        <end position="347"/>
    </location>
</feature>
<name>A0A9D4DP33_DREPO</name>
<evidence type="ECO:0000259" key="6">
    <source>
        <dbReference type="PROSITE" id="PS51433"/>
    </source>
</evidence>
<feature type="region of interest" description="Disordered" evidence="4">
    <location>
        <begin position="313"/>
        <end position="354"/>
    </location>
</feature>
<dbReference type="SUPFAM" id="SSF47769">
    <property type="entry name" value="SAM/Pointed domain"/>
    <property type="match status" value="1"/>
</dbReference>
<dbReference type="PROSITE" id="PS51433">
    <property type="entry name" value="PNT"/>
    <property type="match status" value="1"/>
</dbReference>